<organism evidence="1 2">
    <name type="scientific">Malus domestica</name>
    <name type="common">Apple</name>
    <name type="synonym">Pyrus malus</name>
    <dbReference type="NCBI Taxonomy" id="3750"/>
    <lineage>
        <taxon>Eukaryota</taxon>
        <taxon>Viridiplantae</taxon>
        <taxon>Streptophyta</taxon>
        <taxon>Embryophyta</taxon>
        <taxon>Tracheophyta</taxon>
        <taxon>Spermatophyta</taxon>
        <taxon>Magnoliopsida</taxon>
        <taxon>eudicotyledons</taxon>
        <taxon>Gunneridae</taxon>
        <taxon>Pentapetalae</taxon>
        <taxon>rosids</taxon>
        <taxon>fabids</taxon>
        <taxon>Rosales</taxon>
        <taxon>Rosaceae</taxon>
        <taxon>Amygdaloideae</taxon>
        <taxon>Maleae</taxon>
        <taxon>Malus</taxon>
    </lineage>
</organism>
<evidence type="ECO:0000313" key="1">
    <source>
        <dbReference type="EMBL" id="RXH91284.1"/>
    </source>
</evidence>
<accession>A0A498JAZ7</accession>
<evidence type="ECO:0000313" key="2">
    <source>
        <dbReference type="Proteomes" id="UP000290289"/>
    </source>
</evidence>
<comment type="caution">
    <text evidence="1">The sequence shown here is derived from an EMBL/GenBank/DDBJ whole genome shotgun (WGS) entry which is preliminary data.</text>
</comment>
<keyword evidence="2" id="KW-1185">Reference proteome</keyword>
<gene>
    <name evidence="1" type="ORF">DVH24_020307</name>
</gene>
<dbReference type="AlphaFoldDB" id="A0A498JAZ7"/>
<sequence length="84" mass="9599">MGKEQVGARLQLEVPLHVVVVTRNLHGSSKIQFDLDDYHVQKGPHDVDTENIKMSMFSDQKDDDRDYDGKGRGGRFILLMIKKT</sequence>
<name>A0A498JAZ7_MALDO</name>
<protein>
    <submittedName>
        <fullName evidence="1">Uncharacterized protein</fullName>
    </submittedName>
</protein>
<reference evidence="1 2" key="1">
    <citation type="submission" date="2018-10" db="EMBL/GenBank/DDBJ databases">
        <title>A high-quality apple genome assembly.</title>
        <authorList>
            <person name="Hu J."/>
        </authorList>
    </citation>
    <scope>NUCLEOTIDE SEQUENCE [LARGE SCALE GENOMIC DNA]</scope>
    <source>
        <strain evidence="2">cv. HFTH1</strain>
        <tissue evidence="1">Young leaf</tissue>
    </source>
</reference>
<proteinExistence type="predicted"/>
<dbReference type="Proteomes" id="UP000290289">
    <property type="component" value="Chromosome 8"/>
</dbReference>
<dbReference type="EMBL" id="RDQH01000334">
    <property type="protein sequence ID" value="RXH91284.1"/>
    <property type="molecule type" value="Genomic_DNA"/>
</dbReference>